<proteinExistence type="predicted"/>
<name>A0A0F9V8K1_9ZZZZ</name>
<sequence>MAIDVEAVCAEWRRLGGTIDRSGKSPILNGDAEDDGYDKAAAWVRQEGISAYFSREIGTDPIDLDDTSRLPELARVWGLTPAEPEVLTWEQAAALWVEWGGAVVRVSLTLGTLEDMAEACGLPRTPGARWAAAEQHARYKAALDAFCGVG</sequence>
<protein>
    <submittedName>
        <fullName evidence="1">Uncharacterized protein</fullName>
    </submittedName>
</protein>
<gene>
    <name evidence="1" type="ORF">LCGC14_0436600</name>
</gene>
<reference evidence="1" key="1">
    <citation type="journal article" date="2015" name="Nature">
        <title>Complex archaea that bridge the gap between prokaryotes and eukaryotes.</title>
        <authorList>
            <person name="Spang A."/>
            <person name="Saw J.H."/>
            <person name="Jorgensen S.L."/>
            <person name="Zaremba-Niedzwiedzka K."/>
            <person name="Martijn J."/>
            <person name="Lind A.E."/>
            <person name="van Eijk R."/>
            <person name="Schleper C."/>
            <person name="Guy L."/>
            <person name="Ettema T.J."/>
        </authorList>
    </citation>
    <scope>NUCLEOTIDE SEQUENCE</scope>
</reference>
<accession>A0A0F9V8K1</accession>
<organism evidence="1">
    <name type="scientific">marine sediment metagenome</name>
    <dbReference type="NCBI Taxonomy" id="412755"/>
    <lineage>
        <taxon>unclassified sequences</taxon>
        <taxon>metagenomes</taxon>
        <taxon>ecological metagenomes</taxon>
    </lineage>
</organism>
<evidence type="ECO:0000313" key="1">
    <source>
        <dbReference type="EMBL" id="KKN69836.1"/>
    </source>
</evidence>
<dbReference type="AlphaFoldDB" id="A0A0F9V8K1"/>
<comment type="caution">
    <text evidence="1">The sequence shown here is derived from an EMBL/GenBank/DDBJ whole genome shotgun (WGS) entry which is preliminary data.</text>
</comment>
<dbReference type="EMBL" id="LAZR01000417">
    <property type="protein sequence ID" value="KKN69836.1"/>
    <property type="molecule type" value="Genomic_DNA"/>
</dbReference>